<dbReference type="EMBL" id="GL378330">
    <property type="protein sequence ID" value="EFJ50706.1"/>
    <property type="molecule type" value="Genomic_DNA"/>
</dbReference>
<dbReference type="KEGG" id="vcn:VOLCADRAFT_88501"/>
<proteinExistence type="predicted"/>
<evidence type="ECO:0000313" key="1">
    <source>
        <dbReference type="EMBL" id="EFJ50706.1"/>
    </source>
</evidence>
<gene>
    <name evidence="1" type="ORF">VOLCADRAFT_88501</name>
</gene>
<protein>
    <submittedName>
        <fullName evidence="1">Uncharacterized protein</fullName>
    </submittedName>
</protein>
<sequence>MTGHDRAECLLGLLEAYCNATGMAANAAKCEVLIFGGATRERKRLVEAEYRLGFVTVERLKMSCMFSKNVPLTRAYGLSMMHDFGWGPSGRISALFQARMKLGGRGHNWPAGHGLILHTDCPDTYSPYCIGLSLHYGNLARRLRACISPGHPPPLLP</sequence>
<reference evidence="1 2" key="1">
    <citation type="journal article" date="2010" name="Science">
        <title>Genomic analysis of organismal complexity in the multicellular green alga Volvox carteri.</title>
        <authorList>
            <person name="Prochnik S.E."/>
            <person name="Umen J."/>
            <person name="Nedelcu A.M."/>
            <person name="Hallmann A."/>
            <person name="Miller S.M."/>
            <person name="Nishii I."/>
            <person name="Ferris P."/>
            <person name="Kuo A."/>
            <person name="Mitros T."/>
            <person name="Fritz-Laylin L.K."/>
            <person name="Hellsten U."/>
            <person name="Chapman J."/>
            <person name="Simakov O."/>
            <person name="Rensing S.A."/>
            <person name="Terry A."/>
            <person name="Pangilinan J."/>
            <person name="Kapitonov V."/>
            <person name="Jurka J."/>
            <person name="Salamov A."/>
            <person name="Shapiro H."/>
            <person name="Schmutz J."/>
            <person name="Grimwood J."/>
            <person name="Lindquist E."/>
            <person name="Lucas S."/>
            <person name="Grigoriev I.V."/>
            <person name="Schmitt R."/>
            <person name="Kirk D."/>
            <person name="Rokhsar D.S."/>
        </authorList>
    </citation>
    <scope>NUCLEOTIDE SEQUENCE [LARGE SCALE GENOMIC DNA]</scope>
    <source>
        <strain evidence="2">f. Nagariensis / Eve</strain>
    </source>
</reference>
<keyword evidence="2" id="KW-1185">Reference proteome</keyword>
<evidence type="ECO:0000313" key="2">
    <source>
        <dbReference type="Proteomes" id="UP000001058"/>
    </source>
</evidence>
<accession>D8TP63</accession>
<organism evidence="2">
    <name type="scientific">Volvox carteri f. nagariensis</name>
    <dbReference type="NCBI Taxonomy" id="3068"/>
    <lineage>
        <taxon>Eukaryota</taxon>
        <taxon>Viridiplantae</taxon>
        <taxon>Chlorophyta</taxon>
        <taxon>core chlorophytes</taxon>
        <taxon>Chlorophyceae</taxon>
        <taxon>CS clade</taxon>
        <taxon>Chlamydomonadales</taxon>
        <taxon>Volvocaceae</taxon>
        <taxon>Volvox</taxon>
    </lineage>
</organism>
<dbReference type="RefSeq" id="XP_002948299.1">
    <property type="nucleotide sequence ID" value="XM_002948253.1"/>
</dbReference>
<dbReference type="Proteomes" id="UP000001058">
    <property type="component" value="Unassembled WGS sequence"/>
</dbReference>
<dbReference type="GeneID" id="9624144"/>
<name>D8TP63_VOLCA</name>
<dbReference type="AlphaFoldDB" id="D8TP63"/>
<dbReference type="InParanoid" id="D8TP63"/>